<evidence type="ECO:0000313" key="4">
    <source>
        <dbReference type="Proteomes" id="UP000019205"/>
    </source>
</evidence>
<dbReference type="eggNOG" id="ENOG502Z7PS">
    <property type="taxonomic scope" value="Bacteria"/>
</dbReference>
<dbReference type="HOGENOM" id="CLU_100592_0_0_6"/>
<keyword evidence="2" id="KW-0812">Transmembrane</keyword>
<organism evidence="3 4">
    <name type="scientific">Congregibacter litoralis KT71</name>
    <dbReference type="NCBI Taxonomy" id="314285"/>
    <lineage>
        <taxon>Bacteria</taxon>
        <taxon>Pseudomonadati</taxon>
        <taxon>Pseudomonadota</taxon>
        <taxon>Gammaproteobacteria</taxon>
        <taxon>Cellvibrionales</taxon>
        <taxon>Halieaceae</taxon>
        <taxon>Congregibacter</taxon>
    </lineage>
</organism>
<name>A4A4F3_9GAMM</name>
<dbReference type="AlphaFoldDB" id="A4A4F3"/>
<dbReference type="STRING" id="314285.KT71_17941"/>
<proteinExistence type="predicted"/>
<feature type="transmembrane region" description="Helical" evidence="2">
    <location>
        <begin position="18"/>
        <end position="36"/>
    </location>
</feature>
<reference evidence="3 4" key="2">
    <citation type="journal article" date="2009" name="PLoS ONE">
        <title>The photosynthetic apparatus and its regulation in the aerobic gammaproteobacterium Congregibacter litoralis gen. nov., sp. nov.</title>
        <authorList>
            <person name="Spring S."/>
            <person name="Lunsdorf H."/>
            <person name="Fuchs B.M."/>
            <person name="Tindall B.J."/>
        </authorList>
    </citation>
    <scope>NUCLEOTIDE SEQUENCE [LARGE SCALE GENOMIC DNA]</scope>
    <source>
        <strain evidence="3">KT71</strain>
    </source>
</reference>
<protein>
    <submittedName>
        <fullName evidence="3">Integrating conjugative element protein family</fullName>
    </submittedName>
</protein>
<reference evidence="3 4" key="1">
    <citation type="journal article" date="2007" name="Proc. Natl. Acad. Sci. U.S.A.">
        <title>Characterization of a marine gammaproteobacterium capable of aerobic anoxygenic photosynthesis.</title>
        <authorList>
            <person name="Fuchs B.M."/>
            <person name="Spring S."/>
            <person name="Teeling H."/>
            <person name="Quast C."/>
            <person name="Wulf J."/>
            <person name="Schattenhofer M."/>
            <person name="Yan S."/>
            <person name="Ferriera S."/>
            <person name="Johnson J."/>
            <person name="Glockner F.O."/>
            <person name="Amann R."/>
        </authorList>
    </citation>
    <scope>NUCLEOTIDE SEQUENCE [LARGE SCALE GENOMIC DNA]</scope>
    <source>
        <strain evidence="3">KT71</strain>
    </source>
</reference>
<dbReference type="Pfam" id="PF11444">
    <property type="entry name" value="DUF2895"/>
    <property type="match status" value="1"/>
</dbReference>
<dbReference type="EMBL" id="AAOA02000001">
    <property type="protein sequence ID" value="EAQ99576.1"/>
    <property type="molecule type" value="Genomic_DNA"/>
</dbReference>
<evidence type="ECO:0000256" key="2">
    <source>
        <dbReference type="SAM" id="Phobius"/>
    </source>
</evidence>
<accession>A4A4F3</accession>
<keyword evidence="2" id="KW-0472">Membrane</keyword>
<sequence length="225" mass="25518">MRRYRLEIDNVRSHLRSLWAVIGLQGLIILALWVGWSQAPKQLRVYVPPDLRSGAVLAAEEVPAANVYAFAFYIFQQLNRWPENGATDYGSAIFRISPYLTPRYRNDLIEDMELKARRGELAYRVRGVHEVPGHGYEERRVDVLSSGAWIVWLDLDLMESVKGMTVKQTTIRYPIRVVRQAIDPETNPWGMALDGYGSEGPRRLTDAELAAPGAKGTSTEEETSR</sequence>
<comment type="caution">
    <text evidence="3">The sequence shown here is derived from an EMBL/GenBank/DDBJ whole genome shotgun (WGS) entry which is preliminary data.</text>
</comment>
<gene>
    <name evidence="3" type="ORF">KT71_17941</name>
</gene>
<keyword evidence="4" id="KW-1185">Reference proteome</keyword>
<evidence type="ECO:0000256" key="1">
    <source>
        <dbReference type="SAM" id="MobiDB-lite"/>
    </source>
</evidence>
<dbReference type="RefSeq" id="WP_008296031.1">
    <property type="nucleotide sequence ID" value="NZ_CM002299.1"/>
</dbReference>
<feature type="region of interest" description="Disordered" evidence="1">
    <location>
        <begin position="194"/>
        <end position="225"/>
    </location>
</feature>
<dbReference type="OrthoDB" id="8558441at2"/>
<dbReference type="NCBIfam" id="TIGR03746">
    <property type="entry name" value="conj_TIGR03746"/>
    <property type="match status" value="1"/>
</dbReference>
<dbReference type="Proteomes" id="UP000019205">
    <property type="component" value="Chromosome"/>
</dbReference>
<evidence type="ECO:0000313" key="3">
    <source>
        <dbReference type="EMBL" id="EAQ99576.1"/>
    </source>
</evidence>
<dbReference type="InterPro" id="IPR021548">
    <property type="entry name" value="DUF2895"/>
</dbReference>
<keyword evidence="2" id="KW-1133">Transmembrane helix</keyword>